<proteinExistence type="predicted"/>
<reference evidence="2 3" key="1">
    <citation type="journal article" date="2018" name="Front. Plant Sci.">
        <title>Red Clover (Trifolium pratense) and Zigzag Clover (T. medium) - A Picture of Genomic Similarities and Differences.</title>
        <authorList>
            <person name="Dluhosova J."/>
            <person name="Istvanek J."/>
            <person name="Nedelnik J."/>
            <person name="Repkova J."/>
        </authorList>
    </citation>
    <scope>NUCLEOTIDE SEQUENCE [LARGE SCALE GENOMIC DNA]</scope>
    <source>
        <strain evidence="3">cv. 10/8</strain>
        <tissue evidence="2">Leaf</tissue>
    </source>
</reference>
<dbReference type="Proteomes" id="UP000265520">
    <property type="component" value="Unassembled WGS sequence"/>
</dbReference>
<evidence type="ECO:0000313" key="3">
    <source>
        <dbReference type="Proteomes" id="UP000265520"/>
    </source>
</evidence>
<feature type="region of interest" description="Disordered" evidence="1">
    <location>
        <begin position="1"/>
        <end position="20"/>
    </location>
</feature>
<evidence type="ECO:0000256" key="1">
    <source>
        <dbReference type="SAM" id="MobiDB-lite"/>
    </source>
</evidence>
<feature type="compositionally biased region" description="Polar residues" evidence="1">
    <location>
        <begin position="1"/>
        <end position="11"/>
    </location>
</feature>
<dbReference type="EMBL" id="LXQA010974808">
    <property type="protein sequence ID" value="MCI79489.1"/>
    <property type="molecule type" value="Genomic_DNA"/>
</dbReference>
<keyword evidence="3" id="KW-1185">Reference proteome</keyword>
<feature type="non-terminal residue" evidence="2">
    <location>
        <position position="20"/>
    </location>
</feature>
<name>A0A392UWV7_9FABA</name>
<sequence length="20" mass="2113">MNDTSSSSSRMLQIGVVEDG</sequence>
<protein>
    <submittedName>
        <fullName evidence="2">Uncharacterized protein</fullName>
    </submittedName>
</protein>
<comment type="caution">
    <text evidence="2">The sequence shown here is derived from an EMBL/GenBank/DDBJ whole genome shotgun (WGS) entry which is preliminary data.</text>
</comment>
<organism evidence="2 3">
    <name type="scientific">Trifolium medium</name>
    <dbReference type="NCBI Taxonomy" id="97028"/>
    <lineage>
        <taxon>Eukaryota</taxon>
        <taxon>Viridiplantae</taxon>
        <taxon>Streptophyta</taxon>
        <taxon>Embryophyta</taxon>
        <taxon>Tracheophyta</taxon>
        <taxon>Spermatophyta</taxon>
        <taxon>Magnoliopsida</taxon>
        <taxon>eudicotyledons</taxon>
        <taxon>Gunneridae</taxon>
        <taxon>Pentapetalae</taxon>
        <taxon>rosids</taxon>
        <taxon>fabids</taxon>
        <taxon>Fabales</taxon>
        <taxon>Fabaceae</taxon>
        <taxon>Papilionoideae</taxon>
        <taxon>50 kb inversion clade</taxon>
        <taxon>NPAAA clade</taxon>
        <taxon>Hologalegina</taxon>
        <taxon>IRL clade</taxon>
        <taxon>Trifolieae</taxon>
        <taxon>Trifolium</taxon>
    </lineage>
</organism>
<accession>A0A392UWV7</accession>
<evidence type="ECO:0000313" key="2">
    <source>
        <dbReference type="EMBL" id="MCI79489.1"/>
    </source>
</evidence>
<dbReference type="AlphaFoldDB" id="A0A392UWV7"/>